<reference evidence="10 11" key="1">
    <citation type="journal article" date="2011" name="Proc. Natl. Acad. Sci. U.S.A.">
        <title>Evolutionary erosion of yeast sex chromosomes by mating-type switching accidents.</title>
        <authorList>
            <person name="Gordon J.L."/>
            <person name="Armisen D."/>
            <person name="Proux-Wera E."/>
            <person name="Oheigeartaigh S.S."/>
            <person name="Byrne K.P."/>
            <person name="Wolfe K.H."/>
        </authorList>
    </citation>
    <scope>NUCLEOTIDE SEQUENCE [LARGE SCALE GENOMIC DNA]</scope>
    <source>
        <strain evidence="11">ATCC 22294 / BCRC 22015 / CBS 2517 / CECT 1963 / NBRC 1671 / NRRL Y-8276</strain>
    </source>
</reference>
<dbReference type="AlphaFoldDB" id="H2AQY3"/>
<dbReference type="GO" id="GO:0045033">
    <property type="term" value="P:peroxisome inheritance"/>
    <property type="evidence" value="ECO:0007669"/>
    <property type="project" value="InterPro"/>
</dbReference>
<evidence type="ECO:0000313" key="10">
    <source>
        <dbReference type="EMBL" id="CCF56783.1"/>
    </source>
</evidence>
<dbReference type="eggNOG" id="ENOG502QR0E">
    <property type="taxonomic scope" value="Eukaryota"/>
</dbReference>
<proteinExistence type="inferred from homology"/>
<organism evidence="10 11">
    <name type="scientific">Kazachstania africana (strain ATCC 22294 / BCRC 22015 / CBS 2517 / CECT 1963 / NBRC 1671 / NRRL Y-8276)</name>
    <name type="common">Yeast</name>
    <name type="synonym">Kluyveromyces africanus</name>
    <dbReference type="NCBI Taxonomy" id="1071382"/>
    <lineage>
        <taxon>Eukaryota</taxon>
        <taxon>Fungi</taxon>
        <taxon>Dikarya</taxon>
        <taxon>Ascomycota</taxon>
        <taxon>Saccharomycotina</taxon>
        <taxon>Saccharomycetes</taxon>
        <taxon>Saccharomycetales</taxon>
        <taxon>Saccharomycetaceae</taxon>
        <taxon>Kazachstania</taxon>
    </lineage>
</organism>
<keyword evidence="8" id="KW-0675">Receptor</keyword>
<dbReference type="EMBL" id="HE650822">
    <property type="protein sequence ID" value="CCF56783.1"/>
    <property type="molecule type" value="Genomic_DNA"/>
</dbReference>
<keyword evidence="5" id="KW-1133">Transmembrane helix</keyword>
<evidence type="ECO:0000256" key="7">
    <source>
        <dbReference type="ARBA" id="ARBA00023140"/>
    </source>
</evidence>
<keyword evidence="11" id="KW-1185">Reference proteome</keyword>
<dbReference type="InParanoid" id="H2AQY3"/>
<dbReference type="GO" id="GO:0005778">
    <property type="term" value="C:peroxisomal membrane"/>
    <property type="evidence" value="ECO:0007669"/>
    <property type="project" value="UniProtKB-SubCell"/>
</dbReference>
<keyword evidence="4" id="KW-0812">Transmembrane</keyword>
<evidence type="ECO:0000256" key="6">
    <source>
        <dbReference type="ARBA" id="ARBA00023136"/>
    </source>
</evidence>
<accession>H2AQY3</accession>
<comment type="similarity">
    <text evidence="2">Belongs to the INP2 family.</text>
</comment>
<dbReference type="GeneID" id="13884665"/>
<evidence type="ECO:0000313" key="11">
    <source>
        <dbReference type="Proteomes" id="UP000005220"/>
    </source>
</evidence>
<name>H2AQY3_KAZAF</name>
<dbReference type="FunCoup" id="H2AQY3">
    <property type="interactions" value="137"/>
</dbReference>
<evidence type="ECO:0000256" key="3">
    <source>
        <dbReference type="ARBA" id="ARBA00021399"/>
    </source>
</evidence>
<evidence type="ECO:0000256" key="4">
    <source>
        <dbReference type="ARBA" id="ARBA00022692"/>
    </source>
</evidence>
<dbReference type="PRINTS" id="PR02104">
    <property type="entry name" value="INPROXISOME2"/>
</dbReference>
<keyword evidence="7" id="KW-0576">Peroxisome</keyword>
<protein>
    <recommendedName>
        <fullName evidence="3">Inheritance of peroxisomes protein 2</fullName>
    </recommendedName>
</protein>
<sequence length="674" mass="77869">MAFQGARSDGLGLAVYSQSQDFQRSLSSINPFDTRHRGDSLLLENLTHKVRDLLPSRTSHFNDSSPTIVNEDCFGTSTTMKNVHPPVSWKLLVDQIFASAPLLKHMKFLEEFRYIIVTSAFLHDIDPDKLRLQSRDYTFKTSEELNAIRNADITFHRLNSLRDIVTKNYHIKTTLHHSELLLRCYRIAKLLNRKIDSGITGSKAQVLSLLLIGLYLTFEQRNSVAEILQKKVLQNLDLTVAAIQDLNSLLYRFYLRYKEEMADSMLHTTLAHKLSETTTLSTIKALTICAMDSLYYNIQIQIGNIIVYCNPEDLSKYCHMYSLDLSELLFYIEQDAIDIEAKSTRVRLFEKFFFCCLLSVNNIKTQRGTQELHLDTNIMEMLYIKYSITKADYFQCHDEINLMNNLITMLSNTNHCVNSAIYNLKEHKLLLESVYQNDIAKDVKEIEEKNVMASIMKLLNELEQKLYMLNKYDDDTRNKLIYDKVQALTKLSRSSKHVTSQTLSESSNVPSSEVATDITDLKKLHCSKYLNVRVERINLNQKVQFIDALEHEENVNDLDNLQFCSFSDNLANASSLLSSKSNPCRDTTILQHEDNFGKLSDRELENRLNEKIRNFSIENKRSKDQLRMKKSMELLKGQYTSVLQSRNAPQDVARNILTSEVNIPMIYEIDELLN</sequence>
<gene>
    <name evidence="10" type="primary">KAFR0B04870</name>
    <name evidence="10" type="ORF">KAFR_0B04870</name>
</gene>
<evidence type="ECO:0000256" key="2">
    <source>
        <dbReference type="ARBA" id="ARBA00007231"/>
    </source>
</evidence>
<evidence type="ECO:0000256" key="9">
    <source>
        <dbReference type="ARBA" id="ARBA00023180"/>
    </source>
</evidence>
<dbReference type="RefSeq" id="XP_003955918.1">
    <property type="nucleotide sequence ID" value="XM_003955869.1"/>
</dbReference>
<dbReference type="KEGG" id="kaf:KAFR_0B04870"/>
<dbReference type="HOGENOM" id="CLU_024345_0_0_1"/>
<dbReference type="OrthoDB" id="4045067at2759"/>
<evidence type="ECO:0000256" key="5">
    <source>
        <dbReference type="ARBA" id="ARBA00022989"/>
    </source>
</evidence>
<dbReference type="Proteomes" id="UP000005220">
    <property type="component" value="Chromosome 2"/>
</dbReference>
<evidence type="ECO:0000256" key="8">
    <source>
        <dbReference type="ARBA" id="ARBA00023170"/>
    </source>
</evidence>
<keyword evidence="9" id="KW-0325">Glycoprotein</keyword>
<evidence type="ECO:0000256" key="1">
    <source>
        <dbReference type="ARBA" id="ARBA00004549"/>
    </source>
</evidence>
<comment type="subcellular location">
    <subcellularLocation>
        <location evidence="1">Peroxisome membrane</location>
        <topology evidence="1">Single-pass membrane protein</topology>
    </subcellularLocation>
</comment>
<dbReference type="InterPro" id="IPR026235">
    <property type="entry name" value="INP2"/>
</dbReference>
<dbReference type="STRING" id="1071382.H2AQY3"/>
<keyword evidence="6" id="KW-0472">Membrane</keyword>